<dbReference type="InterPro" id="IPR051685">
    <property type="entry name" value="Ycf3/AcsC/BcsC/TPR_MFPF"/>
</dbReference>
<dbReference type="EMBL" id="SULG01000047">
    <property type="protein sequence ID" value="TLD41478.1"/>
    <property type="molecule type" value="Genomic_DNA"/>
</dbReference>
<dbReference type="Proteomes" id="UP000319783">
    <property type="component" value="Unassembled WGS sequence"/>
</dbReference>
<dbReference type="Gene3D" id="1.25.40.10">
    <property type="entry name" value="Tetratricopeptide repeat domain"/>
    <property type="match status" value="1"/>
</dbReference>
<dbReference type="InterPro" id="IPR019734">
    <property type="entry name" value="TPR_rpt"/>
</dbReference>
<sequence>MPQKNLKNYNFPLQEKGSDNLITIQAIPPFPVKRLGESELLWELNRLKNSSNAEHHFVLAQYFAKLQNNYEASISQLTTKNEEKFPYELKALRHFKRAITLNPMCSKYHISFAEYLDRIYKKRWQGEKYSPSIKKEVMQHFGFAIKTDKEWDHPFRAYGNWLFSLAGSEEICNENDLLKQTIDLAVALYKEAIRRNNSLLLEGIEKYNAFTNNYDELKKIIPDVPQLYYSFAKYLQKNGLWEIYESNFYNDIRSHTERFLFYKAMVEYLCQNKRPGEGVSLLKEYLEYAPKDIPARLWVSKLLFYDVHDKEEGIKVLEIALQLKPEDLDILFSYGKMLFHHGKYEESAEILKRVLSRDTKRHEACFLIGQSYEKLFKMSEAEDYYEQAISLNPNSTEYKRYLIRLRIKLKTNQQ</sequence>
<accession>A0A533Q9V0</accession>
<evidence type="ECO:0000313" key="4">
    <source>
        <dbReference type="EMBL" id="TLD41478.1"/>
    </source>
</evidence>
<evidence type="ECO:0000256" key="3">
    <source>
        <dbReference type="PROSITE-ProRule" id="PRU00339"/>
    </source>
</evidence>
<dbReference type="SMART" id="SM00028">
    <property type="entry name" value="TPR"/>
    <property type="match status" value="2"/>
</dbReference>
<evidence type="ECO:0000256" key="2">
    <source>
        <dbReference type="ARBA" id="ARBA00022803"/>
    </source>
</evidence>
<evidence type="ECO:0000313" key="5">
    <source>
        <dbReference type="Proteomes" id="UP000319783"/>
    </source>
</evidence>
<dbReference type="InterPro" id="IPR011990">
    <property type="entry name" value="TPR-like_helical_dom_sf"/>
</dbReference>
<keyword evidence="2 3" id="KW-0802">TPR repeat</keyword>
<evidence type="ECO:0000256" key="1">
    <source>
        <dbReference type="ARBA" id="ARBA00022737"/>
    </source>
</evidence>
<organism evidence="4 5">
    <name type="scientific">Candidatus Jettenia ecosi</name>
    <dbReference type="NCBI Taxonomy" id="2494326"/>
    <lineage>
        <taxon>Bacteria</taxon>
        <taxon>Pseudomonadati</taxon>
        <taxon>Planctomycetota</taxon>
        <taxon>Candidatus Brocadiia</taxon>
        <taxon>Candidatus Brocadiales</taxon>
        <taxon>Candidatus Brocadiaceae</taxon>
        <taxon>Candidatus Jettenia</taxon>
    </lineage>
</organism>
<reference evidence="4 5" key="1">
    <citation type="submission" date="2019-04" db="EMBL/GenBank/DDBJ databases">
        <title>Genome of a novel bacterium Candidatus Jettenia ecosi reconstructed from metagenome of an anammox bioreactor.</title>
        <authorList>
            <person name="Mardanov A.V."/>
            <person name="Beletsky A.V."/>
            <person name="Ravin N.V."/>
            <person name="Botchkova E.A."/>
            <person name="Litti Y.V."/>
            <person name="Nozhevnikova A.N."/>
        </authorList>
    </citation>
    <scope>NUCLEOTIDE SEQUENCE [LARGE SCALE GENOMIC DNA]</scope>
    <source>
        <strain evidence="4">J2</strain>
    </source>
</reference>
<feature type="repeat" description="TPR" evidence="3">
    <location>
        <begin position="362"/>
        <end position="395"/>
    </location>
</feature>
<dbReference type="PANTHER" id="PTHR44943:SF8">
    <property type="entry name" value="TPR REPEAT-CONTAINING PROTEIN MJ0263"/>
    <property type="match status" value="1"/>
</dbReference>
<dbReference type="PANTHER" id="PTHR44943">
    <property type="entry name" value="CELLULOSE SYNTHASE OPERON PROTEIN C"/>
    <property type="match status" value="1"/>
</dbReference>
<dbReference type="SUPFAM" id="SSF48452">
    <property type="entry name" value="TPR-like"/>
    <property type="match status" value="1"/>
</dbReference>
<name>A0A533Q9V0_9BACT</name>
<keyword evidence="1" id="KW-0677">Repeat</keyword>
<gene>
    <name evidence="4" type="ORF">JETT_2274</name>
</gene>
<dbReference type="Pfam" id="PF12895">
    <property type="entry name" value="ANAPC3"/>
    <property type="match status" value="1"/>
</dbReference>
<dbReference type="AlphaFoldDB" id="A0A533Q9V0"/>
<dbReference type="PROSITE" id="PS50005">
    <property type="entry name" value="TPR"/>
    <property type="match status" value="1"/>
</dbReference>
<proteinExistence type="predicted"/>
<protein>
    <submittedName>
        <fullName evidence="4">TPR repeat</fullName>
    </submittedName>
</protein>
<comment type="caution">
    <text evidence="4">The sequence shown here is derived from an EMBL/GenBank/DDBJ whole genome shotgun (WGS) entry which is preliminary data.</text>
</comment>